<dbReference type="Proteomes" id="UP000179157">
    <property type="component" value="Unassembled WGS sequence"/>
</dbReference>
<name>A0A1F5UNC5_FRAXR</name>
<comment type="caution">
    <text evidence="1">The sequence shown here is derived from an EMBL/GenBank/DDBJ whole genome shotgun (WGS) entry which is preliminary data.</text>
</comment>
<accession>A0A1F5UNC5</accession>
<gene>
    <name evidence="1" type="ORF">A2Z21_05100</name>
</gene>
<reference evidence="1 2" key="1">
    <citation type="journal article" date="2016" name="Nat. Commun.">
        <title>Thousands of microbial genomes shed light on interconnected biogeochemical processes in an aquifer system.</title>
        <authorList>
            <person name="Anantharaman K."/>
            <person name="Brown C.T."/>
            <person name="Hug L.A."/>
            <person name="Sharon I."/>
            <person name="Castelle C.J."/>
            <person name="Probst A.J."/>
            <person name="Thomas B.C."/>
            <person name="Singh A."/>
            <person name="Wilkins M.J."/>
            <person name="Karaoz U."/>
            <person name="Brodie E.L."/>
            <person name="Williams K.H."/>
            <person name="Hubbard S.S."/>
            <person name="Banfield J.F."/>
        </authorList>
    </citation>
    <scope>NUCLEOTIDE SEQUENCE [LARGE SCALE GENOMIC DNA]</scope>
    <source>
        <strain evidence="2">RBG_16_55_9</strain>
    </source>
</reference>
<evidence type="ECO:0000313" key="1">
    <source>
        <dbReference type="EMBL" id="OGF52646.1"/>
    </source>
</evidence>
<protein>
    <submittedName>
        <fullName evidence="1">Uncharacterized protein</fullName>
    </submittedName>
</protein>
<sequence>MARVTRDYDKLSLVEKRIGYLVGARLRNKDKISLALEKQDEIRKSHPVPAGWNSVSVIRQWREAQ</sequence>
<organism evidence="1 2">
    <name type="scientific">Fraserbacteria sp. (strain RBG_16_55_9)</name>
    <dbReference type="NCBI Taxonomy" id="1817864"/>
    <lineage>
        <taxon>Bacteria</taxon>
        <taxon>Candidatus Fraseribacteriota</taxon>
    </lineage>
</organism>
<proteinExistence type="predicted"/>
<dbReference type="EMBL" id="MFGX01000133">
    <property type="protein sequence ID" value="OGF52646.1"/>
    <property type="molecule type" value="Genomic_DNA"/>
</dbReference>
<evidence type="ECO:0000313" key="2">
    <source>
        <dbReference type="Proteomes" id="UP000179157"/>
    </source>
</evidence>
<dbReference type="AlphaFoldDB" id="A0A1F5UNC5"/>
<dbReference type="STRING" id="1817864.A2Z21_05100"/>